<feature type="compositionally biased region" description="Basic and acidic residues" evidence="1">
    <location>
        <begin position="124"/>
        <end position="137"/>
    </location>
</feature>
<dbReference type="AlphaFoldDB" id="A0A9P8PB46"/>
<dbReference type="GeneID" id="70233745"/>
<evidence type="ECO:0000313" key="2">
    <source>
        <dbReference type="EMBL" id="KAH3668024.1"/>
    </source>
</evidence>
<reference evidence="2" key="2">
    <citation type="submission" date="2021-01" db="EMBL/GenBank/DDBJ databases">
        <authorList>
            <person name="Schikora-Tamarit M.A."/>
        </authorList>
    </citation>
    <scope>NUCLEOTIDE SEQUENCE</scope>
    <source>
        <strain evidence="2">CBS6075</strain>
    </source>
</reference>
<name>A0A9P8PB46_9ASCO</name>
<sequence>MYSPSWIITVQKLTKVKRSRGPVKPSVDKVNSAVGKHNEGRNLIQQSPPASCLLVHVIVKFRVAVEFQQEPRHGQQDHDRDRRKRLLDFQRHLVLEVSWVVEIGFVVNKVVRCSGNSKVQDPSKNGHNDKQRDGLSD</sequence>
<feature type="region of interest" description="Disordered" evidence="1">
    <location>
        <begin position="116"/>
        <end position="137"/>
    </location>
</feature>
<evidence type="ECO:0000256" key="1">
    <source>
        <dbReference type="SAM" id="MobiDB-lite"/>
    </source>
</evidence>
<proteinExistence type="predicted"/>
<keyword evidence="3" id="KW-1185">Reference proteome</keyword>
<organism evidence="2 3">
    <name type="scientific">Ogataea philodendri</name>
    <dbReference type="NCBI Taxonomy" id="1378263"/>
    <lineage>
        <taxon>Eukaryota</taxon>
        <taxon>Fungi</taxon>
        <taxon>Dikarya</taxon>
        <taxon>Ascomycota</taxon>
        <taxon>Saccharomycotina</taxon>
        <taxon>Pichiomycetes</taxon>
        <taxon>Pichiales</taxon>
        <taxon>Pichiaceae</taxon>
        <taxon>Ogataea</taxon>
    </lineage>
</organism>
<evidence type="ECO:0000313" key="3">
    <source>
        <dbReference type="Proteomes" id="UP000769157"/>
    </source>
</evidence>
<dbReference type="EMBL" id="JAEUBE010000158">
    <property type="protein sequence ID" value="KAH3668024.1"/>
    <property type="molecule type" value="Genomic_DNA"/>
</dbReference>
<comment type="caution">
    <text evidence="2">The sequence shown here is derived from an EMBL/GenBank/DDBJ whole genome shotgun (WGS) entry which is preliminary data.</text>
</comment>
<reference evidence="2" key="1">
    <citation type="journal article" date="2021" name="Open Biol.">
        <title>Shared evolutionary footprints suggest mitochondrial oxidative damage underlies multiple complex I losses in fungi.</title>
        <authorList>
            <person name="Schikora-Tamarit M.A."/>
            <person name="Marcet-Houben M."/>
            <person name="Nosek J."/>
            <person name="Gabaldon T."/>
        </authorList>
    </citation>
    <scope>NUCLEOTIDE SEQUENCE</scope>
    <source>
        <strain evidence="2">CBS6075</strain>
    </source>
</reference>
<protein>
    <submittedName>
        <fullName evidence="2">Uncharacterized protein</fullName>
    </submittedName>
</protein>
<accession>A0A9P8PB46</accession>
<gene>
    <name evidence="2" type="ORF">OGAPHI_001778</name>
</gene>
<dbReference type="Proteomes" id="UP000769157">
    <property type="component" value="Unassembled WGS sequence"/>
</dbReference>
<dbReference type="RefSeq" id="XP_046062438.1">
    <property type="nucleotide sequence ID" value="XM_046202576.1"/>
</dbReference>